<proteinExistence type="inferred from homology"/>
<name>A0A154VQD2_9PROT</name>
<evidence type="ECO:0000256" key="1">
    <source>
        <dbReference type="ARBA" id="ARBA00006620"/>
    </source>
</evidence>
<dbReference type="GO" id="GO:0003729">
    <property type="term" value="F:mRNA binding"/>
    <property type="evidence" value="ECO:0007669"/>
    <property type="project" value="InterPro"/>
</dbReference>
<protein>
    <recommendedName>
        <fullName evidence="10">Addiction module toxin, HicA family</fullName>
    </recommendedName>
</protein>
<dbReference type="EMBL" id="LPXN01000142">
    <property type="protein sequence ID" value="KZD03522.1"/>
    <property type="molecule type" value="Genomic_DNA"/>
</dbReference>
<keyword evidence="5" id="KW-0378">Hydrolase</keyword>
<keyword evidence="7" id="KW-0346">Stress response</keyword>
<dbReference type="AlphaFoldDB" id="A0A154VQD2"/>
<organism evidence="8 9">
    <name type="scientific">Oceanibaculum pacificum</name>
    <dbReference type="NCBI Taxonomy" id="580166"/>
    <lineage>
        <taxon>Bacteria</taxon>
        <taxon>Pseudomonadati</taxon>
        <taxon>Pseudomonadota</taxon>
        <taxon>Alphaproteobacteria</taxon>
        <taxon>Rhodospirillales</taxon>
        <taxon>Oceanibaculaceae</taxon>
        <taxon>Oceanibaculum</taxon>
    </lineage>
</organism>
<evidence type="ECO:0008006" key="10">
    <source>
        <dbReference type="Google" id="ProtNLM"/>
    </source>
</evidence>
<dbReference type="Gene3D" id="3.30.920.30">
    <property type="entry name" value="Hypothetical protein"/>
    <property type="match status" value="1"/>
</dbReference>
<dbReference type="InterPro" id="IPR012933">
    <property type="entry name" value="HicA_mRNA_interferase"/>
</dbReference>
<keyword evidence="6" id="KW-0694">RNA-binding</keyword>
<dbReference type="GO" id="GO:0004519">
    <property type="term" value="F:endonuclease activity"/>
    <property type="evidence" value="ECO:0007669"/>
    <property type="project" value="UniProtKB-KW"/>
</dbReference>
<dbReference type="Proteomes" id="UP000076400">
    <property type="component" value="Unassembled WGS sequence"/>
</dbReference>
<evidence type="ECO:0000256" key="5">
    <source>
        <dbReference type="ARBA" id="ARBA00022801"/>
    </source>
</evidence>
<evidence type="ECO:0000256" key="2">
    <source>
        <dbReference type="ARBA" id="ARBA00022649"/>
    </source>
</evidence>
<evidence type="ECO:0000256" key="4">
    <source>
        <dbReference type="ARBA" id="ARBA00022759"/>
    </source>
</evidence>
<sequence>MDGNEFLRRVRRIAESEGWAVRLDERHGKGSHARLHVGDKFTTLKDRRKEIGEGLLMALCRQLGIDPKRLKRGE</sequence>
<keyword evidence="9" id="KW-1185">Reference proteome</keyword>
<reference evidence="8 9" key="1">
    <citation type="submission" date="2015-12" db="EMBL/GenBank/DDBJ databases">
        <title>Genome sequence of Oceanibaculum pacificum MCCC 1A02656.</title>
        <authorList>
            <person name="Lu L."/>
            <person name="Lai Q."/>
            <person name="Shao Z."/>
            <person name="Qian P."/>
        </authorList>
    </citation>
    <scope>NUCLEOTIDE SEQUENCE [LARGE SCALE GENOMIC DNA]</scope>
    <source>
        <strain evidence="8 9">MCCC 1A02656</strain>
    </source>
</reference>
<gene>
    <name evidence="8" type="ORF">AUP43_12720</name>
</gene>
<keyword evidence="4" id="KW-0255">Endonuclease</keyword>
<dbReference type="InterPro" id="IPR038570">
    <property type="entry name" value="HicA_sf"/>
</dbReference>
<comment type="caution">
    <text evidence="8">The sequence shown here is derived from an EMBL/GenBank/DDBJ whole genome shotgun (WGS) entry which is preliminary data.</text>
</comment>
<dbReference type="SUPFAM" id="SSF54786">
    <property type="entry name" value="YcfA/nrd intein domain"/>
    <property type="match status" value="1"/>
</dbReference>
<dbReference type="Pfam" id="PF07927">
    <property type="entry name" value="HicA_toxin"/>
    <property type="match status" value="1"/>
</dbReference>
<comment type="similarity">
    <text evidence="1">Belongs to the HicA mRNA interferase family.</text>
</comment>
<evidence type="ECO:0000256" key="7">
    <source>
        <dbReference type="ARBA" id="ARBA00023016"/>
    </source>
</evidence>
<dbReference type="STRING" id="580166.AUP43_12720"/>
<evidence type="ECO:0000256" key="6">
    <source>
        <dbReference type="ARBA" id="ARBA00022884"/>
    </source>
</evidence>
<keyword evidence="2" id="KW-1277">Toxin-antitoxin system</keyword>
<keyword evidence="3" id="KW-0540">Nuclease</keyword>
<evidence type="ECO:0000313" key="8">
    <source>
        <dbReference type="EMBL" id="KZD03522.1"/>
    </source>
</evidence>
<dbReference type="GO" id="GO:0016787">
    <property type="term" value="F:hydrolase activity"/>
    <property type="evidence" value="ECO:0007669"/>
    <property type="project" value="UniProtKB-KW"/>
</dbReference>
<dbReference type="OrthoDB" id="426853at2"/>
<evidence type="ECO:0000313" key="9">
    <source>
        <dbReference type="Proteomes" id="UP000076400"/>
    </source>
</evidence>
<accession>A0A154VQD2</accession>
<evidence type="ECO:0000256" key="3">
    <source>
        <dbReference type="ARBA" id="ARBA00022722"/>
    </source>
</evidence>